<dbReference type="Proteomes" id="UP000095237">
    <property type="component" value="Unassembled WGS sequence"/>
</dbReference>
<evidence type="ECO:0000256" key="11">
    <source>
        <dbReference type="ARBA" id="ARBA00048600"/>
    </source>
</evidence>
<dbReference type="Gene3D" id="3.30.470.20">
    <property type="entry name" value="ATP-grasp fold, B domain"/>
    <property type="match status" value="1"/>
</dbReference>
<dbReference type="InterPro" id="IPR004549">
    <property type="entry name" value="Acetyl_CoA_COase_biotin_COase"/>
</dbReference>
<comment type="caution">
    <text evidence="16">The sequence shown here is derived from an EMBL/GenBank/DDBJ whole genome shotgun (WGS) entry which is preliminary data.</text>
</comment>
<evidence type="ECO:0000256" key="9">
    <source>
        <dbReference type="ARBA" id="ARBA00022842"/>
    </source>
</evidence>
<feature type="domain" description="Biotin carboxylation" evidence="15">
    <location>
        <begin position="1"/>
        <end position="447"/>
    </location>
</feature>
<dbReference type="InterPro" id="IPR005481">
    <property type="entry name" value="BC-like_N"/>
</dbReference>
<dbReference type="PROSITE" id="PS00867">
    <property type="entry name" value="CPSASE_2"/>
    <property type="match status" value="1"/>
</dbReference>
<evidence type="ECO:0000259" key="15">
    <source>
        <dbReference type="PROSITE" id="PS50979"/>
    </source>
</evidence>
<keyword evidence="8 12" id="KW-0067">ATP-binding</keyword>
<keyword evidence="6" id="KW-0479">Metal-binding</keyword>
<evidence type="ECO:0000256" key="2">
    <source>
        <dbReference type="ARBA" id="ARBA00004956"/>
    </source>
</evidence>
<name>A0A1E5IJK9_ENDTX</name>
<sequence>MFKKVLIANRGEIACRVIRACRELGIKTIAIHSEVDRESMHVKFADQSICVGNASASESYLNIPNIIAAAEISGADAIHPGYGFLAENTYFAEVCEACRLHFIGPSKESIKQMGDKITAIKLMKKSGIPVIPGSDGPVNVDDPKIFDTAKKIGYPVIIKATAGGGGKGMRIVASKESLKSSIIMAQTEAKAAFENPDIYMEKYIEEPHHIEFQILGDKYGKTTYLPERDCSIQRRHQKLIEESPSPLISDTLRKKMGKVARNAAAAVKYVTVGTVEFLVDKKDYFYFIEMNTRIQVEHPVTEMVTGIDLVKEQIKLAAGEKLSIVSEKNNILGHAIECRINAEDPNKDFIPSPGTIGKLFLPGGPGIRLDTHVYSGYTIPPFYDSLIAKIIALGKDRDEAIARMSRALREVEIEGIKNTSSLHSKIMANEKFRKGSVSTNFLPKYILGR</sequence>
<comment type="subunit">
    <text evidence="3 13">Acetyl-CoA carboxylase is a heterohexamer of biotin carboxyl carrier protein, biotin carboxylase and the two subunits of carboxyl transferase in a 2:2 complex.</text>
</comment>
<keyword evidence="9" id="KW-0460">Magnesium</keyword>
<keyword evidence="7 12" id="KW-0547">Nucleotide-binding</keyword>
<dbReference type="PROSITE" id="PS50979">
    <property type="entry name" value="BC"/>
    <property type="match status" value="1"/>
</dbReference>
<evidence type="ECO:0000256" key="1">
    <source>
        <dbReference type="ARBA" id="ARBA00003761"/>
    </source>
</evidence>
<evidence type="ECO:0000256" key="6">
    <source>
        <dbReference type="ARBA" id="ARBA00022723"/>
    </source>
</evidence>
<comment type="function">
    <text evidence="1 13">This protein is a component of the acetyl coenzyme A carboxylase complex; first, biotin carboxylase catalyzes the carboxylation of the carrier protein and then the transcarboxylase transfers the carboxyl group to form malonyl-CoA.</text>
</comment>
<keyword evidence="13" id="KW-0444">Lipid biosynthesis</keyword>
<evidence type="ECO:0000256" key="10">
    <source>
        <dbReference type="ARBA" id="ARBA00023267"/>
    </source>
</evidence>
<dbReference type="Pfam" id="PF02786">
    <property type="entry name" value="CPSase_L_D2"/>
    <property type="match status" value="1"/>
</dbReference>
<dbReference type="GO" id="GO:0004075">
    <property type="term" value="F:biotin carboxylase activity"/>
    <property type="evidence" value="ECO:0007669"/>
    <property type="project" value="UniProtKB-EC"/>
</dbReference>
<accession>A0A1E5IJK9</accession>
<comment type="pathway">
    <text evidence="2 13">Lipid metabolism; malonyl-CoA biosynthesis; malonyl-CoA from acetyl-CoA: step 1/1.</text>
</comment>
<dbReference type="SUPFAM" id="SSF56059">
    <property type="entry name" value="Glutathione synthetase ATP-binding domain-like"/>
    <property type="match status" value="1"/>
</dbReference>
<dbReference type="PROSITE" id="PS00866">
    <property type="entry name" value="CPSASE_1"/>
    <property type="match status" value="1"/>
</dbReference>
<dbReference type="NCBIfam" id="TIGR00514">
    <property type="entry name" value="accC"/>
    <property type="match status" value="1"/>
</dbReference>
<proteinExistence type="predicted"/>
<evidence type="ECO:0000256" key="3">
    <source>
        <dbReference type="ARBA" id="ARBA00011750"/>
    </source>
</evidence>
<evidence type="ECO:0000313" key="17">
    <source>
        <dbReference type="Proteomes" id="UP000095237"/>
    </source>
</evidence>
<dbReference type="FunFam" id="3.40.50.20:FF:000010">
    <property type="entry name" value="Propionyl-CoA carboxylase subunit alpha"/>
    <property type="match status" value="1"/>
</dbReference>
<gene>
    <name evidence="16" type="ORF">ATZ36_17070</name>
</gene>
<dbReference type="InterPro" id="IPR005482">
    <property type="entry name" value="Biotin_COase_C"/>
</dbReference>
<dbReference type="SUPFAM" id="SSF51246">
    <property type="entry name" value="Rudiment single hybrid motif"/>
    <property type="match status" value="1"/>
</dbReference>
<evidence type="ECO:0000256" key="5">
    <source>
        <dbReference type="ARBA" id="ARBA00022598"/>
    </source>
</evidence>
<feature type="domain" description="ATP-grasp" evidence="14">
    <location>
        <begin position="120"/>
        <end position="318"/>
    </location>
</feature>
<dbReference type="NCBIfam" id="NF006367">
    <property type="entry name" value="PRK08591.1"/>
    <property type="match status" value="1"/>
</dbReference>
<keyword evidence="13" id="KW-0443">Lipid metabolism</keyword>
<dbReference type="Gene3D" id="3.40.50.20">
    <property type="match status" value="1"/>
</dbReference>
<dbReference type="PROSITE" id="PS50975">
    <property type="entry name" value="ATP_GRASP"/>
    <property type="match status" value="1"/>
</dbReference>
<dbReference type="Gene3D" id="6.20.290.20">
    <property type="match status" value="1"/>
</dbReference>
<evidence type="ECO:0000256" key="8">
    <source>
        <dbReference type="ARBA" id="ARBA00022840"/>
    </source>
</evidence>
<dbReference type="GO" id="GO:2001295">
    <property type="term" value="P:malonyl-CoA biosynthetic process"/>
    <property type="evidence" value="ECO:0007669"/>
    <property type="project" value="UniProtKB-UniPathway"/>
</dbReference>
<dbReference type="Pfam" id="PF00289">
    <property type="entry name" value="Biotin_carb_N"/>
    <property type="match status" value="1"/>
</dbReference>
<keyword evidence="13" id="KW-0275">Fatty acid biosynthesis</keyword>
<keyword evidence="13" id="KW-0276">Fatty acid metabolism</keyword>
<dbReference type="SMART" id="SM00878">
    <property type="entry name" value="Biotin_carb_C"/>
    <property type="match status" value="1"/>
</dbReference>
<dbReference type="UniPathway" id="UPA00655">
    <property type="reaction ID" value="UER00711"/>
</dbReference>
<dbReference type="PANTHER" id="PTHR48095">
    <property type="entry name" value="PYRUVATE CARBOXYLASE SUBUNIT A"/>
    <property type="match status" value="1"/>
</dbReference>
<dbReference type="Pfam" id="PF02785">
    <property type="entry name" value="Biotin_carb_C"/>
    <property type="match status" value="1"/>
</dbReference>
<keyword evidence="5 13" id="KW-0436">Ligase</keyword>
<dbReference type="InterPro" id="IPR016185">
    <property type="entry name" value="PreATP-grasp_dom_sf"/>
</dbReference>
<evidence type="ECO:0000259" key="14">
    <source>
        <dbReference type="PROSITE" id="PS50975"/>
    </source>
</evidence>
<evidence type="ECO:0000313" key="16">
    <source>
        <dbReference type="EMBL" id="OEG70687.1"/>
    </source>
</evidence>
<dbReference type="FunFam" id="3.30.1490.20:FF:000003">
    <property type="entry name" value="acetyl-CoA carboxylase isoform X1"/>
    <property type="match status" value="1"/>
</dbReference>
<keyword evidence="17" id="KW-1185">Reference proteome</keyword>
<dbReference type="InterPro" id="IPR011764">
    <property type="entry name" value="Biotin_carboxylation_dom"/>
</dbReference>
<dbReference type="GO" id="GO:0006633">
    <property type="term" value="P:fatty acid biosynthetic process"/>
    <property type="evidence" value="ECO:0007669"/>
    <property type="project" value="UniProtKB-KW"/>
</dbReference>
<dbReference type="EC" id="6.3.4.14" evidence="4 13"/>
<dbReference type="PANTHER" id="PTHR48095:SF2">
    <property type="entry name" value="BIOTIN CARBOXYLASE, CHLOROPLASTIC"/>
    <property type="match status" value="1"/>
</dbReference>
<reference evidence="16 17" key="1">
    <citation type="submission" date="2015-11" db="EMBL/GenBank/DDBJ databases">
        <title>Evidence for parallel genomic evolution in an endosymbiosis of termite gut flagellates.</title>
        <authorList>
            <person name="Zheng H."/>
        </authorList>
    </citation>
    <scope>NUCLEOTIDE SEQUENCE [LARGE SCALE GENOMIC DNA]</scope>
    <source>
        <strain evidence="16 17">CET450</strain>
    </source>
</reference>
<dbReference type="InterPro" id="IPR011054">
    <property type="entry name" value="Rudment_hybrid_motif"/>
</dbReference>
<dbReference type="SUPFAM" id="SSF52440">
    <property type="entry name" value="PreATP-grasp domain"/>
    <property type="match status" value="1"/>
</dbReference>
<evidence type="ECO:0000256" key="7">
    <source>
        <dbReference type="ARBA" id="ARBA00022741"/>
    </source>
</evidence>
<dbReference type="GO" id="GO:0005524">
    <property type="term" value="F:ATP binding"/>
    <property type="evidence" value="ECO:0007669"/>
    <property type="project" value="UniProtKB-UniRule"/>
</dbReference>
<dbReference type="AlphaFoldDB" id="A0A1E5IJK9"/>
<evidence type="ECO:0000256" key="4">
    <source>
        <dbReference type="ARBA" id="ARBA00013263"/>
    </source>
</evidence>
<keyword evidence="10 13" id="KW-0092">Biotin</keyword>
<dbReference type="InterPro" id="IPR005479">
    <property type="entry name" value="CPAse_ATP-bd"/>
</dbReference>
<evidence type="ECO:0000256" key="13">
    <source>
        <dbReference type="RuleBase" id="RU365063"/>
    </source>
</evidence>
<comment type="catalytic activity">
    <reaction evidence="11 13">
        <text>N(6)-biotinyl-L-lysyl-[protein] + hydrogencarbonate + ATP = N(6)-carboxybiotinyl-L-lysyl-[protein] + ADP + phosphate + H(+)</text>
        <dbReference type="Rhea" id="RHEA:13501"/>
        <dbReference type="Rhea" id="RHEA-COMP:10505"/>
        <dbReference type="Rhea" id="RHEA-COMP:10506"/>
        <dbReference type="ChEBI" id="CHEBI:15378"/>
        <dbReference type="ChEBI" id="CHEBI:17544"/>
        <dbReference type="ChEBI" id="CHEBI:30616"/>
        <dbReference type="ChEBI" id="CHEBI:43474"/>
        <dbReference type="ChEBI" id="CHEBI:83144"/>
        <dbReference type="ChEBI" id="CHEBI:83145"/>
        <dbReference type="ChEBI" id="CHEBI:456216"/>
        <dbReference type="EC" id="6.3.4.14"/>
    </reaction>
</comment>
<organism evidence="16 17">
    <name type="scientific">Endomicrobium trichonymphae</name>
    <dbReference type="NCBI Taxonomy" id="1408204"/>
    <lineage>
        <taxon>Bacteria</taxon>
        <taxon>Pseudomonadati</taxon>
        <taxon>Elusimicrobiota</taxon>
        <taxon>Endomicrobiia</taxon>
        <taxon>Endomicrobiales</taxon>
        <taxon>Endomicrobiaceae</taxon>
        <taxon>Candidatus Endomicrobiellum</taxon>
    </lineage>
</organism>
<protein>
    <recommendedName>
        <fullName evidence="4 13">Biotin carboxylase</fullName>
        <ecNumber evidence="4 13">6.3.4.14</ecNumber>
    </recommendedName>
    <alternativeName>
        <fullName evidence="13">Acetyl-coenzyme A carboxylase biotin carboxylase subunit A</fullName>
    </alternativeName>
</protein>
<dbReference type="InterPro" id="IPR051602">
    <property type="entry name" value="ACC_Biotin_Carboxylase"/>
</dbReference>
<evidence type="ECO:0000256" key="12">
    <source>
        <dbReference type="PROSITE-ProRule" id="PRU00409"/>
    </source>
</evidence>
<dbReference type="EMBL" id="LNVX01000291">
    <property type="protein sequence ID" value="OEG70687.1"/>
    <property type="molecule type" value="Genomic_DNA"/>
</dbReference>
<dbReference type="InterPro" id="IPR011761">
    <property type="entry name" value="ATP-grasp"/>
</dbReference>
<dbReference type="GO" id="GO:0046872">
    <property type="term" value="F:metal ion binding"/>
    <property type="evidence" value="ECO:0007669"/>
    <property type="project" value="UniProtKB-KW"/>
</dbReference>